<dbReference type="InterPro" id="IPR001647">
    <property type="entry name" value="HTH_TetR"/>
</dbReference>
<dbReference type="InterPro" id="IPR036271">
    <property type="entry name" value="Tet_transcr_reg_TetR-rel_C_sf"/>
</dbReference>
<keyword evidence="3 5" id="KW-0238">DNA-binding</keyword>
<keyword evidence="2" id="KW-0805">Transcription regulation</keyword>
<dbReference type="Proteomes" id="UP001501742">
    <property type="component" value="Unassembled WGS sequence"/>
</dbReference>
<organism evidence="7 8">
    <name type="scientific">Curtobacterium herbarum</name>
    <dbReference type="NCBI Taxonomy" id="150122"/>
    <lineage>
        <taxon>Bacteria</taxon>
        <taxon>Bacillati</taxon>
        <taxon>Actinomycetota</taxon>
        <taxon>Actinomycetes</taxon>
        <taxon>Micrococcales</taxon>
        <taxon>Microbacteriaceae</taxon>
        <taxon>Curtobacterium</taxon>
    </lineage>
</organism>
<evidence type="ECO:0000259" key="6">
    <source>
        <dbReference type="PROSITE" id="PS50977"/>
    </source>
</evidence>
<sequence>MPDGRSGSGRYSHAMARRGSYAKGIAKREEILAVALERVATQGFRRTSIRDIAAAVGLTQAGLLHYFDSKDELWVAVLRRRDDADRAAQWDAPDLASLLAAVVRHNAEVPGLVQLFVNLSAAAATDPEHPAHGYFRERYESSRARMTADFQAMQADGRLRSDLEPEELASALLAVADGLQIQWLYDPTRDMAEHVELVTRLAMAEVTART</sequence>
<dbReference type="Pfam" id="PF00440">
    <property type="entry name" value="TetR_N"/>
    <property type="match status" value="1"/>
</dbReference>
<evidence type="ECO:0000256" key="5">
    <source>
        <dbReference type="PROSITE-ProRule" id="PRU00335"/>
    </source>
</evidence>
<comment type="caution">
    <text evidence="7">The sequence shown here is derived from an EMBL/GenBank/DDBJ whole genome shotgun (WGS) entry which is preliminary data.</text>
</comment>
<reference evidence="7 8" key="1">
    <citation type="journal article" date="2019" name="Int. J. Syst. Evol. Microbiol.">
        <title>The Global Catalogue of Microorganisms (GCM) 10K type strain sequencing project: providing services to taxonomists for standard genome sequencing and annotation.</title>
        <authorList>
            <consortium name="The Broad Institute Genomics Platform"/>
            <consortium name="The Broad Institute Genome Sequencing Center for Infectious Disease"/>
            <person name="Wu L."/>
            <person name="Ma J."/>
        </authorList>
    </citation>
    <scope>NUCLEOTIDE SEQUENCE [LARGE SCALE GENOMIC DNA]</scope>
    <source>
        <strain evidence="7 8">JCM 12140</strain>
    </source>
</reference>
<evidence type="ECO:0000313" key="7">
    <source>
        <dbReference type="EMBL" id="GAA1494328.1"/>
    </source>
</evidence>
<dbReference type="Gene3D" id="1.10.357.10">
    <property type="entry name" value="Tetracycline Repressor, domain 2"/>
    <property type="match status" value="1"/>
</dbReference>
<name>A0ABN1ZFV9_9MICO</name>
<accession>A0ABN1ZFV9</accession>
<keyword evidence="4" id="KW-0804">Transcription</keyword>
<evidence type="ECO:0000256" key="2">
    <source>
        <dbReference type="ARBA" id="ARBA00023015"/>
    </source>
</evidence>
<feature type="DNA-binding region" description="H-T-H motif" evidence="5">
    <location>
        <begin position="48"/>
        <end position="67"/>
    </location>
</feature>
<keyword evidence="1" id="KW-0678">Repressor</keyword>
<dbReference type="EMBL" id="BAAAJX010000016">
    <property type="protein sequence ID" value="GAA1494328.1"/>
    <property type="molecule type" value="Genomic_DNA"/>
</dbReference>
<dbReference type="SUPFAM" id="SSF48498">
    <property type="entry name" value="Tetracyclin repressor-like, C-terminal domain"/>
    <property type="match status" value="1"/>
</dbReference>
<keyword evidence="8" id="KW-1185">Reference proteome</keyword>
<evidence type="ECO:0000256" key="1">
    <source>
        <dbReference type="ARBA" id="ARBA00022491"/>
    </source>
</evidence>
<dbReference type="InterPro" id="IPR039538">
    <property type="entry name" value="BetI_C"/>
</dbReference>
<evidence type="ECO:0000256" key="3">
    <source>
        <dbReference type="ARBA" id="ARBA00023125"/>
    </source>
</evidence>
<dbReference type="InterPro" id="IPR009057">
    <property type="entry name" value="Homeodomain-like_sf"/>
</dbReference>
<evidence type="ECO:0000313" key="8">
    <source>
        <dbReference type="Proteomes" id="UP001501742"/>
    </source>
</evidence>
<proteinExistence type="predicted"/>
<feature type="domain" description="HTH tetR-type" evidence="6">
    <location>
        <begin position="25"/>
        <end position="85"/>
    </location>
</feature>
<dbReference type="PROSITE" id="PS50977">
    <property type="entry name" value="HTH_TETR_2"/>
    <property type="match status" value="1"/>
</dbReference>
<dbReference type="PANTHER" id="PTHR47506:SF6">
    <property type="entry name" value="HTH-TYPE TRANSCRIPTIONAL REPRESSOR NEMR"/>
    <property type="match status" value="1"/>
</dbReference>
<protein>
    <submittedName>
        <fullName evidence="7">TetR/AcrR family transcriptional regulator</fullName>
    </submittedName>
</protein>
<evidence type="ECO:0000256" key="4">
    <source>
        <dbReference type="ARBA" id="ARBA00023163"/>
    </source>
</evidence>
<dbReference type="PANTHER" id="PTHR47506">
    <property type="entry name" value="TRANSCRIPTIONAL REGULATORY PROTEIN"/>
    <property type="match status" value="1"/>
</dbReference>
<dbReference type="PRINTS" id="PR00455">
    <property type="entry name" value="HTHTETR"/>
</dbReference>
<dbReference type="Pfam" id="PF13977">
    <property type="entry name" value="TetR_C_6"/>
    <property type="match status" value="1"/>
</dbReference>
<dbReference type="SUPFAM" id="SSF46689">
    <property type="entry name" value="Homeodomain-like"/>
    <property type="match status" value="1"/>
</dbReference>
<gene>
    <name evidence="7" type="ORF">GCM10009627_26740</name>
</gene>